<dbReference type="AlphaFoldDB" id="A0AAT9LHH4"/>
<evidence type="ECO:0000313" key="1">
    <source>
        <dbReference type="EMBL" id="QUL99285.1"/>
    </source>
</evidence>
<organism evidence="1">
    <name type="scientific">Candidatus Fermentithermobacillus carboniphilus</name>
    <dbReference type="NCBI Taxonomy" id="3085328"/>
    <lineage>
        <taxon>Bacteria</taxon>
        <taxon>Bacillati</taxon>
        <taxon>Bacillota</taxon>
        <taxon>Candidatus Fermentithermobacillia</taxon>
        <taxon>Candidatus Fermentithermobacillales</taxon>
        <taxon>Candidatus Fermentithermobacillaceae</taxon>
        <taxon>Candidatus Fermentithermobacillus</taxon>
    </lineage>
</organism>
<dbReference type="KEGG" id="fcz:IMF26_04305"/>
<reference evidence="1" key="2">
    <citation type="journal article" date="2023" name="Biology">
        <title>Prokaryotic Life Associated with Coal-Fire Gas Vents Revealed by Metagenomics.</title>
        <authorList>
            <person name="Kadnikov V.V."/>
            <person name="Mardanov A.V."/>
            <person name="Beletsky A.V."/>
            <person name="Karnachuk O.V."/>
            <person name="Ravin N.V."/>
        </authorList>
    </citation>
    <scope>NUCLEOTIDE SEQUENCE</scope>
    <source>
        <strain evidence="1">Bu02</strain>
    </source>
</reference>
<reference evidence="1" key="1">
    <citation type="submission" date="2020-10" db="EMBL/GenBank/DDBJ databases">
        <authorList>
            <person name="Kadnikov V."/>
            <person name="Beletsky A.V."/>
            <person name="Mardanov A.V."/>
            <person name="Karnachuk O.V."/>
            <person name="Ravin N.V."/>
        </authorList>
    </citation>
    <scope>NUCLEOTIDE SEQUENCE</scope>
    <source>
        <strain evidence="1">Bu02</strain>
    </source>
</reference>
<dbReference type="InterPro" id="IPR016155">
    <property type="entry name" value="Mopterin_synth/thiamin_S_b"/>
</dbReference>
<gene>
    <name evidence="1" type="ORF">IMF26_04305</name>
</gene>
<dbReference type="InterPro" id="IPR010038">
    <property type="entry name" value="MoaD_arc-typ"/>
</dbReference>
<dbReference type="InterPro" id="IPR012675">
    <property type="entry name" value="Beta-grasp_dom_sf"/>
</dbReference>
<dbReference type="EMBL" id="CP062796">
    <property type="protein sequence ID" value="QUL99285.1"/>
    <property type="molecule type" value="Genomic_DNA"/>
</dbReference>
<accession>A0AAT9LHH4</accession>
<dbReference type="Gene3D" id="3.10.20.30">
    <property type="match status" value="1"/>
</dbReference>
<name>A0AAT9LHH4_9FIRM</name>
<dbReference type="CDD" id="cd17040">
    <property type="entry name" value="Ubl_MoaD_like"/>
    <property type="match status" value="1"/>
</dbReference>
<sequence length="96" mass="10295">MQSESSMITVTVMFFGQIRQITGVSQRAISLGTGAKLTDLVVRLNEEYGPSFAEEVSRIQGLRILINGREYSLLGGMQAPLSDGCTVVFMPPIAGG</sequence>
<dbReference type="NCBIfam" id="TIGR01687">
    <property type="entry name" value="moaD_arch"/>
    <property type="match status" value="1"/>
</dbReference>
<dbReference type="SUPFAM" id="SSF54285">
    <property type="entry name" value="MoaD/ThiS"/>
    <property type="match status" value="1"/>
</dbReference>
<protein>
    <submittedName>
        <fullName evidence="1">MoaD family protein</fullName>
    </submittedName>
</protein>
<dbReference type="Pfam" id="PF02597">
    <property type="entry name" value="ThiS"/>
    <property type="match status" value="1"/>
</dbReference>
<proteinExistence type="predicted"/>
<dbReference type="InterPro" id="IPR003749">
    <property type="entry name" value="ThiS/MoaD-like"/>
</dbReference>